<proteinExistence type="predicted"/>
<sequence>MAGNRSKDVAESRGEFQIPVSSSIAQKPYLKVKNFDGSVNWDAYLVQFEDISERNGWDESMKMSALESALTGPALDILIEIVPPRTYQKLKDTLEKRFGSRQHAQRYMTQLVSRVQFCKESVSEYHLQFRTLAQKAWPGVSMTSELEELVVYHFMNGLRDATLRDRVMGLWPKTLNEVLEVALRFETIALTKTAPARIRKG</sequence>
<reference evidence="2" key="1">
    <citation type="journal article" date="2021" name="Mol. Ecol. Resour.">
        <title>Apolygus lucorum genome provides insights into omnivorousness and mesophyll feeding.</title>
        <authorList>
            <person name="Liu Y."/>
            <person name="Liu H."/>
            <person name="Wang H."/>
            <person name="Huang T."/>
            <person name="Liu B."/>
            <person name="Yang B."/>
            <person name="Yin L."/>
            <person name="Li B."/>
            <person name="Zhang Y."/>
            <person name="Zhang S."/>
            <person name="Jiang F."/>
            <person name="Zhang X."/>
            <person name="Ren Y."/>
            <person name="Wang B."/>
            <person name="Wang S."/>
            <person name="Lu Y."/>
            <person name="Wu K."/>
            <person name="Fan W."/>
            <person name="Wang G."/>
        </authorList>
    </citation>
    <scope>NUCLEOTIDE SEQUENCE</scope>
    <source>
        <strain evidence="2">12Hb</strain>
    </source>
</reference>
<dbReference type="Proteomes" id="UP000466442">
    <property type="component" value="Unassembled WGS sequence"/>
</dbReference>
<dbReference type="AlphaFoldDB" id="A0A8S9XVZ2"/>
<gene>
    <name evidence="2" type="ORF">GE061_013245</name>
</gene>
<protein>
    <recommendedName>
        <fullName evidence="1">Retrotransposon gag domain-containing protein</fullName>
    </recommendedName>
</protein>
<comment type="caution">
    <text evidence="2">The sequence shown here is derived from an EMBL/GenBank/DDBJ whole genome shotgun (WGS) entry which is preliminary data.</text>
</comment>
<evidence type="ECO:0000313" key="2">
    <source>
        <dbReference type="EMBL" id="KAF6212719.1"/>
    </source>
</evidence>
<evidence type="ECO:0000259" key="1">
    <source>
        <dbReference type="Pfam" id="PF03732"/>
    </source>
</evidence>
<name>A0A8S9XVZ2_APOLU</name>
<dbReference type="OrthoDB" id="6759373at2759"/>
<accession>A0A8S9XVZ2</accession>
<dbReference type="EMBL" id="WIXP02000004">
    <property type="protein sequence ID" value="KAF6212719.1"/>
    <property type="molecule type" value="Genomic_DNA"/>
</dbReference>
<dbReference type="PANTHER" id="PTHR45823">
    <property type="entry name" value="T-SNARE COILED-COIL HOMOLOGY DOMAIN-CONTAINING PROTEIN"/>
    <property type="match status" value="1"/>
</dbReference>
<evidence type="ECO:0000313" key="3">
    <source>
        <dbReference type="Proteomes" id="UP000466442"/>
    </source>
</evidence>
<organism evidence="2 3">
    <name type="scientific">Apolygus lucorum</name>
    <name type="common">Small green plant bug</name>
    <name type="synonym">Lygocoris lucorum</name>
    <dbReference type="NCBI Taxonomy" id="248454"/>
    <lineage>
        <taxon>Eukaryota</taxon>
        <taxon>Metazoa</taxon>
        <taxon>Ecdysozoa</taxon>
        <taxon>Arthropoda</taxon>
        <taxon>Hexapoda</taxon>
        <taxon>Insecta</taxon>
        <taxon>Pterygota</taxon>
        <taxon>Neoptera</taxon>
        <taxon>Paraneoptera</taxon>
        <taxon>Hemiptera</taxon>
        <taxon>Heteroptera</taxon>
        <taxon>Panheteroptera</taxon>
        <taxon>Cimicomorpha</taxon>
        <taxon>Miridae</taxon>
        <taxon>Mirini</taxon>
        <taxon>Apolygus</taxon>
    </lineage>
</organism>
<dbReference type="PANTHER" id="PTHR45823:SF1">
    <property type="entry name" value="T-SNARE COILED-COIL HOMOLOGY DOMAIN-CONTAINING PROTEIN"/>
    <property type="match status" value="1"/>
</dbReference>
<feature type="domain" description="Retrotransposon gag" evidence="1">
    <location>
        <begin position="70"/>
        <end position="160"/>
    </location>
</feature>
<dbReference type="Pfam" id="PF03732">
    <property type="entry name" value="Retrotrans_gag"/>
    <property type="match status" value="1"/>
</dbReference>
<dbReference type="InterPro" id="IPR005162">
    <property type="entry name" value="Retrotrans_gag_dom"/>
</dbReference>
<keyword evidence="3" id="KW-1185">Reference proteome</keyword>